<dbReference type="Pfam" id="PF04194">
    <property type="entry name" value="PDCD2_C"/>
    <property type="match status" value="1"/>
</dbReference>
<feature type="compositionally biased region" description="Basic and acidic residues" evidence="1">
    <location>
        <begin position="215"/>
        <end position="226"/>
    </location>
</feature>
<accession>A0A061RT70</accession>
<sequence>MNCAEVTLGFPGDLIPQGCELDCSVTKAGGQAVFPAKASSVADTLKDKLYCGVCKAKLKLIFQAYAPLQEQEIGRSEDARCLYVFGCIAEGCGSQEDCWRAVRVQKSIQEPSEAYLPTDWGAEADLQRNVTQPPVFFDWGLGSGTDVWGVQGPLEQHANSGEASRQESLRPAFDGAGSTTAAAAAFDFAELDAALDGMAAAEEVGPGPRPPGAGRRAESGSRRGDRGPPASADCLPEFYIVAGDEPGASDREPSESDRLHAQQLLERYERDSAAVSGSAEESWAGEEFEEERTLTVDTAGVRFMRRLQRAPEQCARYGFGAEVLWPSGEAPRPPPCSACGEPRVFELQLMPPLVHFLDEAADWARAGRRRGAAEAALVMELGDRRGLHLPGELPAPGGSGARASGGGGVGVPRWGVSGGEGAKASGPSSPPRLCDRPEHRPGGLSPCPWAKGGTECVGRGPTARGRKGRGGQCRADEEASSGGFGGVRCPGRGASPGGRRALRPSRRSAPARRACRAGALVLC</sequence>
<feature type="compositionally biased region" description="Low complexity" evidence="1">
    <location>
        <begin position="489"/>
        <end position="499"/>
    </location>
</feature>
<feature type="compositionally biased region" description="Basic residues" evidence="1">
    <location>
        <begin position="500"/>
        <end position="511"/>
    </location>
</feature>
<name>A0A061RT70_9CHLO</name>
<dbReference type="PANTHER" id="PTHR47762:SF2">
    <property type="entry name" value="OS04G0640800 PROTEIN"/>
    <property type="match status" value="1"/>
</dbReference>
<dbReference type="GO" id="GO:0005737">
    <property type="term" value="C:cytoplasm"/>
    <property type="evidence" value="ECO:0007669"/>
    <property type="project" value="InterPro"/>
</dbReference>
<dbReference type="EMBL" id="GBEZ01012104">
    <property type="protein sequence ID" value="JAC73756.1"/>
    <property type="molecule type" value="Transcribed_RNA"/>
</dbReference>
<feature type="region of interest" description="Disordered" evidence="1">
    <location>
        <begin position="201"/>
        <end position="233"/>
    </location>
</feature>
<protein>
    <submittedName>
        <fullName evidence="3">Pre-rRNA-processing protein TSR4</fullName>
    </submittedName>
</protein>
<dbReference type="AlphaFoldDB" id="A0A061RT70"/>
<feature type="region of interest" description="Disordered" evidence="1">
    <location>
        <begin position="389"/>
        <end position="511"/>
    </location>
</feature>
<gene>
    <name evidence="3" type="primary">TSR4</name>
    <name evidence="3" type="ORF">TSPGSL018_27975</name>
</gene>
<organism evidence="3">
    <name type="scientific">Tetraselmis sp. GSL018</name>
    <dbReference type="NCBI Taxonomy" id="582737"/>
    <lineage>
        <taxon>Eukaryota</taxon>
        <taxon>Viridiplantae</taxon>
        <taxon>Chlorophyta</taxon>
        <taxon>core chlorophytes</taxon>
        <taxon>Chlorodendrophyceae</taxon>
        <taxon>Chlorodendrales</taxon>
        <taxon>Chlorodendraceae</taxon>
        <taxon>Tetraselmis</taxon>
    </lineage>
</organism>
<feature type="domain" description="Programmed cell death protein 2 C-terminal" evidence="2">
    <location>
        <begin position="302"/>
        <end position="362"/>
    </location>
</feature>
<reference evidence="3" key="1">
    <citation type="submission" date="2014-05" db="EMBL/GenBank/DDBJ databases">
        <title>The transcriptome of the halophilic microalga Tetraselmis sp. GSL018 isolated from the Great Salt Lake, Utah.</title>
        <authorList>
            <person name="Jinkerson R.E."/>
            <person name="D'Adamo S."/>
            <person name="Posewitz M.C."/>
        </authorList>
    </citation>
    <scope>NUCLEOTIDE SEQUENCE</scope>
    <source>
        <strain evidence="3">GSL018</strain>
    </source>
</reference>
<feature type="region of interest" description="Disordered" evidence="1">
    <location>
        <begin position="148"/>
        <end position="174"/>
    </location>
</feature>
<proteinExistence type="predicted"/>
<evidence type="ECO:0000259" key="2">
    <source>
        <dbReference type="Pfam" id="PF04194"/>
    </source>
</evidence>
<dbReference type="InterPro" id="IPR007320">
    <property type="entry name" value="PDCD2_C"/>
</dbReference>
<dbReference type="PANTHER" id="PTHR47762">
    <property type="entry name" value="OSJNBB0079B02.4 PROTEIN"/>
    <property type="match status" value="1"/>
</dbReference>
<evidence type="ECO:0000256" key="1">
    <source>
        <dbReference type="SAM" id="MobiDB-lite"/>
    </source>
</evidence>
<feature type="compositionally biased region" description="Gly residues" evidence="1">
    <location>
        <begin position="397"/>
        <end position="421"/>
    </location>
</feature>
<evidence type="ECO:0000313" key="3">
    <source>
        <dbReference type="EMBL" id="JAC73756.1"/>
    </source>
</evidence>